<evidence type="ECO:0000313" key="1">
    <source>
        <dbReference type="EMBL" id="KYC41665.1"/>
    </source>
</evidence>
<sequence length="99" mass="11025">MFDDSQGNTPQSAIALSASRTRLIASAQAVPGLSLNKLTLATNALCKHWQSFSMGGDRFLRLLHLLVDIRNKFLNSPRVLHFVLVIWIVLRVAFPNPKV</sequence>
<dbReference type="EMBL" id="ANNX02000020">
    <property type="protein sequence ID" value="KYC41665.1"/>
    <property type="molecule type" value="Genomic_DNA"/>
</dbReference>
<proteinExistence type="predicted"/>
<dbReference type="AlphaFoldDB" id="A0A139XAF5"/>
<accession>A0A139XAF5</accession>
<reference evidence="1 2" key="1">
    <citation type="journal article" date="2013" name="Genome Biol. Evol.">
        <title>Genomes of Stigonematalean cyanobacteria (subsection V) and the evolution of oxygenic photosynthesis from prokaryotes to plastids.</title>
        <authorList>
            <person name="Dagan T."/>
            <person name="Roettger M."/>
            <person name="Stucken K."/>
            <person name="Landan G."/>
            <person name="Koch R."/>
            <person name="Major P."/>
            <person name="Gould S.B."/>
            <person name="Goremykin V.V."/>
            <person name="Rippka R."/>
            <person name="Tandeau de Marsac N."/>
            <person name="Gugger M."/>
            <person name="Lockhart P.J."/>
            <person name="Allen J.F."/>
            <person name="Brune I."/>
            <person name="Maus I."/>
            <person name="Puhler A."/>
            <person name="Martin W.F."/>
        </authorList>
    </citation>
    <scope>NUCLEOTIDE SEQUENCE [LARGE SCALE GENOMIC DNA]</scope>
    <source>
        <strain evidence="1 2">PCC 7110</strain>
    </source>
</reference>
<evidence type="ECO:0000313" key="2">
    <source>
        <dbReference type="Proteomes" id="UP000076925"/>
    </source>
</evidence>
<protein>
    <submittedName>
        <fullName evidence="1">Uncharacterized protein</fullName>
    </submittedName>
</protein>
<gene>
    <name evidence="1" type="ORF">WA1_16615</name>
</gene>
<dbReference type="STRING" id="128403.WA1_16615"/>
<organism evidence="1 2">
    <name type="scientific">Scytonema hofmannii PCC 7110</name>
    <dbReference type="NCBI Taxonomy" id="128403"/>
    <lineage>
        <taxon>Bacteria</taxon>
        <taxon>Bacillati</taxon>
        <taxon>Cyanobacteriota</taxon>
        <taxon>Cyanophyceae</taxon>
        <taxon>Nostocales</taxon>
        <taxon>Scytonemataceae</taxon>
        <taxon>Scytonema</taxon>
    </lineage>
</organism>
<dbReference type="RefSeq" id="WP_017746565.1">
    <property type="nucleotide sequence ID" value="NZ_KQ976354.1"/>
</dbReference>
<dbReference type="Proteomes" id="UP000076925">
    <property type="component" value="Unassembled WGS sequence"/>
</dbReference>
<name>A0A139XAF5_9CYAN</name>
<keyword evidence="2" id="KW-1185">Reference proteome</keyword>
<comment type="caution">
    <text evidence="1">The sequence shown here is derived from an EMBL/GenBank/DDBJ whole genome shotgun (WGS) entry which is preliminary data.</text>
</comment>